<evidence type="ECO:0000313" key="4">
    <source>
        <dbReference type="Proteomes" id="UP000182235"/>
    </source>
</evidence>
<keyword evidence="4" id="KW-1185">Reference proteome</keyword>
<keyword evidence="2" id="KW-0472">Membrane</keyword>
<gene>
    <name evidence="3" type="ORF">AJ78_00176</name>
</gene>
<organism evidence="3 4">
    <name type="scientific">Emergomyces pasteurianus Ep9510</name>
    <dbReference type="NCBI Taxonomy" id="1447872"/>
    <lineage>
        <taxon>Eukaryota</taxon>
        <taxon>Fungi</taxon>
        <taxon>Dikarya</taxon>
        <taxon>Ascomycota</taxon>
        <taxon>Pezizomycotina</taxon>
        <taxon>Eurotiomycetes</taxon>
        <taxon>Eurotiomycetidae</taxon>
        <taxon>Onygenales</taxon>
        <taxon>Ajellomycetaceae</taxon>
        <taxon>Emergomyces</taxon>
    </lineage>
</organism>
<name>A0A1J9PTT7_9EURO</name>
<sequence>MLGTFITNLLILPIALLITIPLAFTAIISISISITTLCLRLCLVYLDFLSTLARAYFHPLPATPHSTTTTIYPRNHHLYAIYSPTRRPNPSLHTGTPSPVETRTAPRHIYTSRRPFLLRRSSTPSEGRRLSRRNSQGASPSTLISPLTRKYSLPAPGSLGSFVGEGNLDGDLSR</sequence>
<feature type="compositionally biased region" description="Polar residues" evidence="1">
    <location>
        <begin position="133"/>
        <end position="145"/>
    </location>
</feature>
<reference evidence="3 4" key="1">
    <citation type="submission" date="2015-07" db="EMBL/GenBank/DDBJ databases">
        <title>Emmonsia species relationships and genome sequence.</title>
        <authorList>
            <consortium name="The Broad Institute Genomics Platform"/>
            <person name="Cuomo C.A."/>
            <person name="Munoz J.F."/>
            <person name="Imamovic A."/>
            <person name="Priest M.E."/>
            <person name="Young S."/>
            <person name="Clay O.K."/>
            <person name="McEwen J.G."/>
        </authorList>
    </citation>
    <scope>NUCLEOTIDE SEQUENCE [LARGE SCALE GENOMIC DNA]</scope>
    <source>
        <strain evidence="3 4">UAMH 9510</strain>
    </source>
</reference>
<accession>A0A1J9PTT7</accession>
<proteinExistence type="predicted"/>
<comment type="caution">
    <text evidence="3">The sequence shown here is derived from an EMBL/GenBank/DDBJ whole genome shotgun (WGS) entry which is preliminary data.</text>
</comment>
<dbReference type="EMBL" id="LGRN01000003">
    <property type="protein sequence ID" value="OJD19817.1"/>
    <property type="molecule type" value="Genomic_DNA"/>
</dbReference>
<dbReference type="AlphaFoldDB" id="A0A1J9PTT7"/>
<dbReference type="OrthoDB" id="4188617at2759"/>
<feature type="region of interest" description="Disordered" evidence="1">
    <location>
        <begin position="121"/>
        <end position="174"/>
    </location>
</feature>
<dbReference type="VEuPathDB" id="FungiDB:AJ78_00176"/>
<keyword evidence="2" id="KW-1133">Transmembrane helix</keyword>
<protein>
    <submittedName>
        <fullName evidence="3">Uncharacterized protein</fullName>
    </submittedName>
</protein>
<dbReference type="Proteomes" id="UP000182235">
    <property type="component" value="Unassembled WGS sequence"/>
</dbReference>
<evidence type="ECO:0000313" key="3">
    <source>
        <dbReference type="EMBL" id="OJD19817.1"/>
    </source>
</evidence>
<evidence type="ECO:0000256" key="2">
    <source>
        <dbReference type="SAM" id="Phobius"/>
    </source>
</evidence>
<evidence type="ECO:0000256" key="1">
    <source>
        <dbReference type="SAM" id="MobiDB-lite"/>
    </source>
</evidence>
<feature type="transmembrane region" description="Helical" evidence="2">
    <location>
        <begin position="6"/>
        <end position="30"/>
    </location>
</feature>
<keyword evidence="2" id="KW-0812">Transmembrane</keyword>